<evidence type="ECO:0000256" key="13">
    <source>
        <dbReference type="ARBA" id="ARBA00023136"/>
    </source>
</evidence>
<keyword evidence="9" id="KW-0812">Transmembrane</keyword>
<keyword evidence="5" id="KW-0813">Transport</keyword>
<evidence type="ECO:0000256" key="4">
    <source>
        <dbReference type="ARBA" id="ARBA00011593"/>
    </source>
</evidence>
<evidence type="ECO:0000256" key="9">
    <source>
        <dbReference type="ARBA" id="ARBA00022692"/>
    </source>
</evidence>
<keyword evidence="12" id="KW-0626">Porin</keyword>
<evidence type="ECO:0000256" key="2">
    <source>
        <dbReference type="ARBA" id="ARBA00004396"/>
    </source>
</evidence>
<sequence length="103" mass="11263">MKASLKGRYTNDKSTAVVSLSANAGDIKLRASLTDATFIKGPSLNGLTLAVEKPGFFIIDYDVPKKDFRFQFMNSVRVAEKPLKLTYIHGRGTTGPCWTGHSP</sequence>
<evidence type="ECO:0000256" key="1">
    <source>
        <dbReference type="ARBA" id="ARBA00002327"/>
    </source>
</evidence>
<keyword evidence="11" id="KW-0406">Ion transport</keyword>
<dbReference type="GO" id="GO:0046930">
    <property type="term" value="C:pore complex"/>
    <property type="evidence" value="ECO:0007669"/>
    <property type="project" value="UniProtKB-KW"/>
</dbReference>
<dbReference type="Proteomes" id="UP000322667">
    <property type="component" value="Chromosome A05"/>
</dbReference>
<keyword evidence="15" id="KW-1185">Reference proteome</keyword>
<protein>
    <submittedName>
        <fullName evidence="14">Uncharacterized protein</fullName>
    </submittedName>
</protein>
<dbReference type="GO" id="GO:0022843">
    <property type="term" value="F:voltage-gated monoatomic cation channel activity"/>
    <property type="evidence" value="ECO:0007669"/>
    <property type="project" value="InterPro"/>
</dbReference>
<dbReference type="InterPro" id="IPR034626">
    <property type="entry name" value="OEP24"/>
</dbReference>
<dbReference type="GO" id="GO:0034765">
    <property type="term" value="P:regulation of monoatomic ion transmembrane transport"/>
    <property type="evidence" value="ECO:0007669"/>
    <property type="project" value="InterPro"/>
</dbReference>
<evidence type="ECO:0000256" key="3">
    <source>
        <dbReference type="ARBA" id="ARBA00004441"/>
    </source>
</evidence>
<comment type="function">
    <text evidence="1">High-conductance voltage-dependent solute channel with a slight selectivity for cations transporting triosephosphates, dicarboxylic acids, ATP, inorganic phosphate (Pi), sugars, and positively or negatively charged amino acids.</text>
</comment>
<gene>
    <name evidence="14" type="ORF">ES332_A05G211300v1</name>
</gene>
<dbReference type="GO" id="GO:0015288">
    <property type="term" value="F:porin activity"/>
    <property type="evidence" value="ECO:0007669"/>
    <property type="project" value="UniProtKB-KW"/>
</dbReference>
<name>A0A5D2QIN6_GOSTO</name>
<dbReference type="PANTHER" id="PTHR35284">
    <property type="entry name" value="OUTER ENVELOPE PORE PROTEIN 24A, CHLOROPLASTIC-RELATED"/>
    <property type="match status" value="1"/>
</dbReference>
<evidence type="ECO:0000313" key="15">
    <source>
        <dbReference type="Proteomes" id="UP000322667"/>
    </source>
</evidence>
<reference evidence="14 15" key="1">
    <citation type="submission" date="2019-07" db="EMBL/GenBank/DDBJ databases">
        <title>WGS assembly of Gossypium tomentosum.</title>
        <authorList>
            <person name="Chen Z.J."/>
            <person name="Sreedasyam A."/>
            <person name="Ando A."/>
            <person name="Song Q."/>
            <person name="De L."/>
            <person name="Hulse-Kemp A."/>
            <person name="Ding M."/>
            <person name="Ye W."/>
            <person name="Kirkbride R."/>
            <person name="Jenkins J."/>
            <person name="Plott C."/>
            <person name="Lovell J."/>
            <person name="Lin Y.-M."/>
            <person name="Vaughn R."/>
            <person name="Liu B."/>
            <person name="Li W."/>
            <person name="Simpson S."/>
            <person name="Scheffler B."/>
            <person name="Saski C."/>
            <person name="Grover C."/>
            <person name="Hu G."/>
            <person name="Conover J."/>
            <person name="Carlson J."/>
            <person name="Shu S."/>
            <person name="Boston L."/>
            <person name="Williams M."/>
            <person name="Peterson D."/>
            <person name="Mcgee K."/>
            <person name="Jones D."/>
            <person name="Wendel J."/>
            <person name="Stelly D."/>
            <person name="Grimwood J."/>
            <person name="Schmutz J."/>
        </authorList>
    </citation>
    <scope>NUCLEOTIDE SEQUENCE [LARGE SCALE GENOMIC DNA]</scope>
    <source>
        <strain evidence="14">7179.01</strain>
    </source>
</reference>
<dbReference type="GO" id="GO:0034426">
    <property type="term" value="C:etioplast membrane"/>
    <property type="evidence" value="ECO:0007669"/>
    <property type="project" value="UniProtKB-SubCell"/>
</dbReference>
<evidence type="ECO:0000256" key="7">
    <source>
        <dbReference type="ARBA" id="ARBA00022528"/>
    </source>
</evidence>
<comment type="subcellular location">
    <subcellularLocation>
        <location evidence="2">Plastid</location>
        <location evidence="2">Chloroplast outer membrane</location>
        <topology evidence="2">Multi-pass membrane protein</topology>
    </subcellularLocation>
    <subcellularLocation>
        <location evidence="3">Plastid</location>
        <location evidence="3">Etioplast membrane</location>
        <topology evidence="3">Multi-pass membrane protein</topology>
    </subcellularLocation>
</comment>
<keyword evidence="7" id="KW-0150">Chloroplast</keyword>
<proteinExistence type="predicted"/>
<evidence type="ECO:0000256" key="8">
    <source>
        <dbReference type="ARBA" id="ARBA00022640"/>
    </source>
</evidence>
<dbReference type="PANTHER" id="PTHR35284:SF1">
    <property type="entry name" value="OUTER ENVELOPE PORE PROTEIN 24A, CHLOROPLASTIC-RELATED"/>
    <property type="match status" value="1"/>
</dbReference>
<keyword evidence="10" id="KW-1002">Plastid outer membrane</keyword>
<evidence type="ECO:0000256" key="10">
    <source>
        <dbReference type="ARBA" id="ARBA00022805"/>
    </source>
</evidence>
<evidence type="ECO:0000313" key="14">
    <source>
        <dbReference type="EMBL" id="TYI27952.1"/>
    </source>
</evidence>
<comment type="subunit">
    <text evidence="4">Homooligomers form large rather nonselective pores in plastidial outer membranes.</text>
</comment>
<keyword evidence="8" id="KW-0934">Plastid</keyword>
<accession>A0A5D2QIN6</accession>
<keyword evidence="13" id="KW-0472">Membrane</keyword>
<evidence type="ECO:0000256" key="5">
    <source>
        <dbReference type="ARBA" id="ARBA00022448"/>
    </source>
</evidence>
<organism evidence="14 15">
    <name type="scientific">Gossypium tomentosum</name>
    <name type="common">Hawaiian cotton</name>
    <name type="synonym">Gossypium sandvicense</name>
    <dbReference type="NCBI Taxonomy" id="34277"/>
    <lineage>
        <taxon>Eukaryota</taxon>
        <taxon>Viridiplantae</taxon>
        <taxon>Streptophyta</taxon>
        <taxon>Embryophyta</taxon>
        <taxon>Tracheophyta</taxon>
        <taxon>Spermatophyta</taxon>
        <taxon>Magnoliopsida</taxon>
        <taxon>eudicotyledons</taxon>
        <taxon>Gunneridae</taxon>
        <taxon>Pentapetalae</taxon>
        <taxon>rosids</taxon>
        <taxon>malvids</taxon>
        <taxon>Malvales</taxon>
        <taxon>Malvaceae</taxon>
        <taxon>Malvoideae</taxon>
        <taxon>Gossypium</taxon>
    </lineage>
</organism>
<dbReference type="GO" id="GO:0009707">
    <property type="term" value="C:chloroplast outer membrane"/>
    <property type="evidence" value="ECO:0007669"/>
    <property type="project" value="UniProtKB-SubCell"/>
</dbReference>
<keyword evidence="6" id="KW-1134">Transmembrane beta strand</keyword>
<evidence type="ECO:0000256" key="6">
    <source>
        <dbReference type="ARBA" id="ARBA00022452"/>
    </source>
</evidence>
<dbReference type="EMBL" id="CM017614">
    <property type="protein sequence ID" value="TYI27952.1"/>
    <property type="molecule type" value="Genomic_DNA"/>
</dbReference>
<evidence type="ECO:0000256" key="11">
    <source>
        <dbReference type="ARBA" id="ARBA00023065"/>
    </source>
</evidence>
<dbReference type="AlphaFoldDB" id="A0A5D2QIN6"/>
<evidence type="ECO:0000256" key="12">
    <source>
        <dbReference type="ARBA" id="ARBA00023114"/>
    </source>
</evidence>